<evidence type="ECO:0000313" key="1">
    <source>
        <dbReference type="EMBL" id="VFQ61035.1"/>
    </source>
</evidence>
<name>A0A484K927_9ASTE</name>
<gene>
    <name evidence="1" type="ORF">CCAM_LOCUS2811</name>
</gene>
<sequence>MLPAKSSYSSDFPPLVTLCNPVHHQTKDAAVKRDYSLLCPWSAACPPSSQERYNTGGLTPATPCGRFVVSKASSPLVLLLCGQLFSAYQLREFQWNFGRQN</sequence>
<keyword evidence="2" id="KW-1185">Reference proteome</keyword>
<dbReference type="EMBL" id="OOIL02000126">
    <property type="protein sequence ID" value="VFQ61035.1"/>
    <property type="molecule type" value="Genomic_DNA"/>
</dbReference>
<organism evidence="1 2">
    <name type="scientific">Cuscuta campestris</name>
    <dbReference type="NCBI Taxonomy" id="132261"/>
    <lineage>
        <taxon>Eukaryota</taxon>
        <taxon>Viridiplantae</taxon>
        <taxon>Streptophyta</taxon>
        <taxon>Embryophyta</taxon>
        <taxon>Tracheophyta</taxon>
        <taxon>Spermatophyta</taxon>
        <taxon>Magnoliopsida</taxon>
        <taxon>eudicotyledons</taxon>
        <taxon>Gunneridae</taxon>
        <taxon>Pentapetalae</taxon>
        <taxon>asterids</taxon>
        <taxon>lamiids</taxon>
        <taxon>Solanales</taxon>
        <taxon>Convolvulaceae</taxon>
        <taxon>Cuscuteae</taxon>
        <taxon>Cuscuta</taxon>
        <taxon>Cuscuta subgen. Grammica</taxon>
        <taxon>Cuscuta sect. Cleistogrammica</taxon>
    </lineage>
</organism>
<protein>
    <submittedName>
        <fullName evidence="1">Uncharacterized protein</fullName>
    </submittedName>
</protein>
<evidence type="ECO:0000313" key="2">
    <source>
        <dbReference type="Proteomes" id="UP000595140"/>
    </source>
</evidence>
<proteinExistence type="predicted"/>
<dbReference type="Proteomes" id="UP000595140">
    <property type="component" value="Unassembled WGS sequence"/>
</dbReference>
<accession>A0A484K927</accession>
<dbReference type="AlphaFoldDB" id="A0A484K927"/>
<reference evidence="1 2" key="1">
    <citation type="submission" date="2018-04" db="EMBL/GenBank/DDBJ databases">
        <authorList>
            <person name="Vogel A."/>
        </authorList>
    </citation>
    <scope>NUCLEOTIDE SEQUENCE [LARGE SCALE GENOMIC DNA]</scope>
</reference>